<dbReference type="AlphaFoldDB" id="A0A3G9J6W7"/>
<dbReference type="PANTHER" id="PTHR42846:SF1">
    <property type="entry name" value="NI-SIROHYDROCHLORIN A,C-DIAMIDE REDUCTIVE CYCLASE COMPLEX, COMPONENT CFBD"/>
    <property type="match status" value="1"/>
</dbReference>
<dbReference type="OrthoDB" id="3199475at2"/>
<dbReference type="RefSeq" id="WP_125119245.1">
    <property type="nucleotide sequence ID" value="NZ_AP019309.1"/>
</dbReference>
<proteinExistence type="predicted"/>
<dbReference type="KEGG" id="ebm:SG0102_13060"/>
<dbReference type="Pfam" id="PF00148">
    <property type="entry name" value="Oxidored_nitro"/>
    <property type="match status" value="1"/>
</dbReference>
<reference evidence="2 3" key="1">
    <citation type="submission" date="2018-11" db="EMBL/GenBank/DDBJ databases">
        <title>Novel Erysipelotrichaceae bacterium isolated from small intestine of a swine.</title>
        <authorList>
            <person name="Kim J.S."/>
            <person name="Choe H."/>
            <person name="Lee Y.R."/>
            <person name="Kim K.M."/>
            <person name="Park D.S."/>
        </authorList>
    </citation>
    <scope>NUCLEOTIDE SEQUENCE [LARGE SCALE GENOMIC DNA]</scope>
    <source>
        <strain evidence="2 3">SG0102</strain>
    </source>
</reference>
<dbReference type="EMBL" id="AP019309">
    <property type="protein sequence ID" value="BBH26372.1"/>
    <property type="molecule type" value="Genomic_DNA"/>
</dbReference>
<dbReference type="Gene3D" id="3.40.50.1980">
    <property type="entry name" value="Nitrogenase molybdenum iron protein domain"/>
    <property type="match status" value="1"/>
</dbReference>
<keyword evidence="3" id="KW-1185">Reference proteome</keyword>
<gene>
    <name evidence="2" type="ORF">SG0102_13060</name>
</gene>
<accession>A0A3G9J6W7</accession>
<evidence type="ECO:0000259" key="1">
    <source>
        <dbReference type="Pfam" id="PF00148"/>
    </source>
</evidence>
<feature type="domain" description="Nitrogenase/oxidoreductase component 1" evidence="1">
    <location>
        <begin position="50"/>
        <end position="164"/>
    </location>
</feature>
<dbReference type="InterPro" id="IPR052673">
    <property type="entry name" value="Ni-siroh_cyclase_CfbD"/>
</dbReference>
<protein>
    <recommendedName>
        <fullName evidence="1">Nitrogenase/oxidoreductase component 1 domain-containing protein</fullName>
    </recommendedName>
</protein>
<dbReference type="GO" id="GO:0016491">
    <property type="term" value="F:oxidoreductase activity"/>
    <property type="evidence" value="ECO:0007669"/>
    <property type="project" value="InterPro"/>
</dbReference>
<dbReference type="InterPro" id="IPR000510">
    <property type="entry name" value="Nase/OxRdtase_comp1"/>
</dbReference>
<evidence type="ECO:0000313" key="3">
    <source>
        <dbReference type="Proteomes" id="UP000268059"/>
    </source>
</evidence>
<name>A0A3G9J6W7_9FIRM</name>
<organism evidence="2 3">
    <name type="scientific">Intestinibaculum porci</name>
    <dbReference type="NCBI Taxonomy" id="2487118"/>
    <lineage>
        <taxon>Bacteria</taxon>
        <taxon>Bacillati</taxon>
        <taxon>Bacillota</taxon>
        <taxon>Erysipelotrichia</taxon>
        <taxon>Erysipelotrichales</taxon>
        <taxon>Erysipelotrichaceae</taxon>
        <taxon>Intestinibaculum</taxon>
    </lineage>
</organism>
<evidence type="ECO:0000313" key="2">
    <source>
        <dbReference type="EMBL" id="BBH26372.1"/>
    </source>
</evidence>
<dbReference type="SUPFAM" id="SSF53807">
    <property type="entry name" value="Helical backbone' metal receptor"/>
    <property type="match status" value="1"/>
</dbReference>
<dbReference type="InParanoid" id="A0A3G9J6W7"/>
<sequence length="318" mass="35107">MKGLRKYLTPFAPDDSGAVSVLYEAGGLIIIIDAGGCTGNVCGFDEPRWEEKRSAIFSAGLRDMDAILGRDDLLIAKIKKIMQEMETSFIALVGTPVPAVIGTDYKGLARLLEKEVNVPVLPIPTTGVGLYDVGIEKALTALVKRFADTKVTQKTIGVLGFTPLDYPWPKNPAYNYYDTVEEVASCGSLTKNYVASMAGLKAARYVEKYYGIPYVIGYPDDLYPDITGEKVLAITTQAIGLDLRKKCPSLTIGSYFMMKKDYLDDHMISFQEEDDLINYVNTHHFDTIIADEAYKEMLDFSGDYIALPHFALSGSRLL</sequence>
<dbReference type="Proteomes" id="UP000268059">
    <property type="component" value="Chromosome"/>
</dbReference>
<dbReference type="PANTHER" id="PTHR42846">
    <property type="entry name" value="NI-SIROHYDROCHLORIN A,C-DIAMIDE REDUCTIVE CYCLASE COMPLEX, COMPONENT CFBD"/>
    <property type="match status" value="1"/>
</dbReference>